<dbReference type="PANTHER" id="PTHR46118">
    <property type="entry name" value="PROTEIN ABHD11"/>
    <property type="match status" value="1"/>
</dbReference>
<dbReference type="PANTHER" id="PTHR46118:SF4">
    <property type="entry name" value="PROTEIN ABHD11"/>
    <property type="match status" value="1"/>
</dbReference>
<dbReference type="eggNOG" id="KOG2382">
    <property type="taxonomic scope" value="Eukaryota"/>
</dbReference>
<dbReference type="OMA" id="LITMHGL"/>
<gene>
    <name evidence="4" type="ORF">G210_0331</name>
</gene>
<dbReference type="GO" id="GO:0005739">
    <property type="term" value="C:mitochondrion"/>
    <property type="evidence" value="ECO:0007669"/>
    <property type="project" value="TreeGrafter"/>
</dbReference>
<sequence>MFSIRPRILSSNYLIAKRFLATAAISNLPKPTFNVEEIRDLPYEDNVNLAWKQLVPYKLNIPKTNTPILFLHGLFGSKNSFNAVGRELSAVTRHPVYAVDLRNHGDSPHALPHTYTIMAHDVNKFIQERNWDECILVGHSMGAKVAMLVSLLYPELVSKLVVIDNTPHSKPLDVSFYKDLLGMCEVEAKGEEYKGPNGKTVEDVKKVDAFLEQYQKSKKVRDLLTSNLFRTRKDFQNRRYHSPKKEMFKVPVMNFYKYGVLDTIGSWPSLPDVDKFDKPVMVMYGEQSDFVLPEYHEQFDKYFTNVSYTPFDAGHWISVDSPGKFITELTKFIIPDFVNKPPYKKYKYKFI</sequence>
<evidence type="ECO:0000256" key="2">
    <source>
        <dbReference type="ARBA" id="ARBA00022801"/>
    </source>
</evidence>
<protein>
    <submittedName>
        <fullName evidence="4">Alpha/beta hydrolase, putative</fullName>
    </submittedName>
</protein>
<keyword evidence="5" id="KW-1185">Reference proteome</keyword>
<keyword evidence="2 4" id="KW-0378">Hydrolase</keyword>
<dbReference type="EMBL" id="AOGT01000101">
    <property type="protein sequence ID" value="EMG50862.1"/>
    <property type="molecule type" value="Genomic_DNA"/>
</dbReference>
<dbReference type="STRING" id="1245528.M3HTC1"/>
<dbReference type="SUPFAM" id="SSF53474">
    <property type="entry name" value="alpha/beta-Hydrolases"/>
    <property type="match status" value="1"/>
</dbReference>
<proteinExistence type="inferred from homology"/>
<accession>M3HTC1</accession>
<feature type="domain" description="AB hydrolase-1" evidence="3">
    <location>
        <begin position="67"/>
        <end position="321"/>
    </location>
</feature>
<dbReference type="OrthoDB" id="8119704at2759"/>
<reference evidence="4 5" key="1">
    <citation type="submission" date="2013-02" db="EMBL/GenBank/DDBJ databases">
        <title>Genome sequence of Candida maltosa Xu316, a potential industrial strain for xylitol and ethanol production.</title>
        <authorList>
            <person name="Yu J."/>
            <person name="Wang Q."/>
            <person name="Geng X."/>
            <person name="Bao W."/>
            <person name="He P."/>
            <person name="Cai J."/>
        </authorList>
    </citation>
    <scope>NUCLEOTIDE SEQUENCE [LARGE SCALE GENOMIC DNA]</scope>
    <source>
        <strain evidence="5">Xu316</strain>
    </source>
</reference>
<dbReference type="Gene3D" id="3.40.50.1820">
    <property type="entry name" value="alpha/beta hydrolase"/>
    <property type="match status" value="1"/>
</dbReference>
<evidence type="ECO:0000256" key="1">
    <source>
        <dbReference type="ARBA" id="ARBA00008645"/>
    </source>
</evidence>
<comment type="similarity">
    <text evidence="1">Belongs to the AB hydrolase superfamily.</text>
</comment>
<organism evidence="4 5">
    <name type="scientific">Candida maltosa (strain Xu316)</name>
    <name type="common">Yeast</name>
    <dbReference type="NCBI Taxonomy" id="1245528"/>
    <lineage>
        <taxon>Eukaryota</taxon>
        <taxon>Fungi</taxon>
        <taxon>Dikarya</taxon>
        <taxon>Ascomycota</taxon>
        <taxon>Saccharomycotina</taxon>
        <taxon>Pichiomycetes</taxon>
        <taxon>Debaryomycetaceae</taxon>
        <taxon>Candida/Lodderomyces clade</taxon>
        <taxon>Candida</taxon>
    </lineage>
</organism>
<dbReference type="GO" id="GO:0052689">
    <property type="term" value="F:carboxylic ester hydrolase activity"/>
    <property type="evidence" value="ECO:0007669"/>
    <property type="project" value="TreeGrafter"/>
</dbReference>
<evidence type="ECO:0000259" key="3">
    <source>
        <dbReference type="Pfam" id="PF00561"/>
    </source>
</evidence>
<dbReference type="HOGENOM" id="CLU_020336_53_0_1"/>
<name>M3HTC1_CANMX</name>
<evidence type="ECO:0000313" key="4">
    <source>
        <dbReference type="EMBL" id="EMG50862.1"/>
    </source>
</evidence>
<dbReference type="InterPro" id="IPR000073">
    <property type="entry name" value="AB_hydrolase_1"/>
</dbReference>
<evidence type="ECO:0000313" key="5">
    <source>
        <dbReference type="Proteomes" id="UP000011777"/>
    </source>
</evidence>
<dbReference type="InterPro" id="IPR029058">
    <property type="entry name" value="AB_hydrolase_fold"/>
</dbReference>
<dbReference type="Pfam" id="PF00561">
    <property type="entry name" value="Abhydrolase_1"/>
    <property type="match status" value="1"/>
</dbReference>
<comment type="caution">
    <text evidence="4">The sequence shown here is derived from an EMBL/GenBank/DDBJ whole genome shotgun (WGS) entry which is preliminary data.</text>
</comment>
<dbReference type="AlphaFoldDB" id="M3HTC1"/>
<dbReference type="Proteomes" id="UP000011777">
    <property type="component" value="Unassembled WGS sequence"/>
</dbReference>